<evidence type="ECO:0008006" key="4">
    <source>
        <dbReference type="Google" id="ProtNLM"/>
    </source>
</evidence>
<name>A0ABS7T0K6_9FIRM</name>
<comment type="caution">
    <text evidence="2">The sequence shown here is derived from an EMBL/GenBank/DDBJ whole genome shotgun (WGS) entry which is preliminary data.</text>
</comment>
<keyword evidence="3" id="KW-1185">Reference proteome</keyword>
<dbReference type="PROSITE" id="PS51257">
    <property type="entry name" value="PROKAR_LIPOPROTEIN"/>
    <property type="match status" value="1"/>
</dbReference>
<dbReference type="EMBL" id="JAIPME010000002">
    <property type="protein sequence ID" value="MBZ2387314.1"/>
    <property type="molecule type" value="Genomic_DNA"/>
</dbReference>
<gene>
    <name evidence="2" type="ORF">K8P03_08470</name>
</gene>
<feature type="signal peptide" evidence="1">
    <location>
        <begin position="1"/>
        <end position="22"/>
    </location>
</feature>
<organism evidence="2 3">
    <name type="scientific">Anaerococcus murdochii</name>
    <dbReference type="NCBI Taxonomy" id="411577"/>
    <lineage>
        <taxon>Bacteria</taxon>
        <taxon>Bacillati</taxon>
        <taxon>Bacillota</taxon>
        <taxon>Tissierellia</taxon>
        <taxon>Tissierellales</taxon>
        <taxon>Peptoniphilaceae</taxon>
        <taxon>Anaerococcus</taxon>
    </lineage>
</organism>
<reference evidence="2 3" key="1">
    <citation type="submission" date="2021-08" db="EMBL/GenBank/DDBJ databases">
        <title>FDA dAtabase for Regulatory Grade micrObial Sequences (FDA-ARGOS): Supporting development and validation of Infectious Disease Dx tests.</title>
        <authorList>
            <person name="Sproer C."/>
            <person name="Gronow S."/>
            <person name="Severitt S."/>
            <person name="Schroder I."/>
            <person name="Tallon L."/>
            <person name="Sadzewicz L."/>
            <person name="Zhao X."/>
            <person name="Boylan J."/>
            <person name="Ott S."/>
            <person name="Bowen H."/>
            <person name="Vavikolanu K."/>
            <person name="Hazen T."/>
            <person name="Aluvathingal J."/>
            <person name="Nadendla S."/>
            <person name="Lowell S."/>
            <person name="Myers T."/>
            <person name="Yan Y."/>
            <person name="Sichtig H."/>
        </authorList>
    </citation>
    <scope>NUCLEOTIDE SEQUENCE [LARGE SCALE GENOMIC DNA]</scope>
    <source>
        <strain evidence="2 3">FDAARGOS_1460</strain>
    </source>
</reference>
<proteinExistence type="predicted"/>
<dbReference type="Proteomes" id="UP000734271">
    <property type="component" value="Unassembled WGS sequence"/>
</dbReference>
<accession>A0ABS7T0K6</accession>
<protein>
    <recommendedName>
        <fullName evidence="4">Lipoprotein</fullName>
    </recommendedName>
</protein>
<evidence type="ECO:0000313" key="2">
    <source>
        <dbReference type="EMBL" id="MBZ2387314.1"/>
    </source>
</evidence>
<evidence type="ECO:0000256" key="1">
    <source>
        <dbReference type="SAM" id="SignalP"/>
    </source>
</evidence>
<dbReference type="RefSeq" id="WP_223420259.1">
    <property type="nucleotide sequence ID" value="NZ_JAIPME010000002.1"/>
</dbReference>
<keyword evidence="1" id="KW-0732">Signal</keyword>
<sequence length="405" mass="46426">MIKLKKLLKVSLVFTVSALLLTGCKTSKQKEIRELSNYVDLSYEGANGSASTLVSFNKDKAYKSINSILKLKNDDEAEISKLNKLLDGFKIDVLNDNKKLKNGDVLKISMEADDNLLKYFRLDLNKKQSVTVAGLKEPVEYDVFEGIDVDYKGYSPNLKVEIKKKDSQNKFADSINYNVLNPPPYYKGQTLKVKARYDKELARKAGYVIKDTVKNIDVPKELGYYVENLSEISSSFIYDKYYEGYDLINKERENIKNFIVNNLGKNSKLKDELSDPKIYIDSDIKINPEDAFFSVSKGNLKTKELEKVGNKLTFIYRVEVTNKNYNFPIFYVTYEVESITKEKDGTFTKVTGKLSSYDKYYDNILIGLANSIDRSYQTYRIESLEDVLKIEEGNNIENRGNTNDD</sequence>
<feature type="chain" id="PRO_5047449086" description="Lipoprotein" evidence="1">
    <location>
        <begin position="23"/>
        <end position="405"/>
    </location>
</feature>
<evidence type="ECO:0000313" key="3">
    <source>
        <dbReference type="Proteomes" id="UP000734271"/>
    </source>
</evidence>